<keyword evidence="2" id="KW-1185">Reference proteome</keyword>
<feature type="non-terminal residue" evidence="1">
    <location>
        <position position="1"/>
    </location>
</feature>
<reference evidence="1" key="1">
    <citation type="submission" date="2018-07" db="EMBL/GenBank/DDBJ databases">
        <title>Comparative genomics of catfishes provides insights into carnivory and benthic adaptation.</title>
        <authorList>
            <person name="Zhang Y."/>
            <person name="Wang D."/>
            <person name="Peng Z."/>
            <person name="Zheng S."/>
            <person name="Shao F."/>
            <person name="Tao W."/>
        </authorList>
    </citation>
    <scope>NUCLEOTIDE SEQUENCE</scope>
    <source>
        <strain evidence="1">Chongqing</strain>
    </source>
</reference>
<keyword evidence="1" id="KW-0378">Hydrolase</keyword>
<sequence length="94" mass="11488">THPVPVCWQYQAARRLFLEPPRSDPPCLQWCEPNEQELVNFLCQEKHLSEEKVRGRMKKFHKNLIDRRKEREEKNKGGIQTRLDKFFRVTRKRQ</sequence>
<accession>A0AAD5FDC7</accession>
<evidence type="ECO:0000313" key="1">
    <source>
        <dbReference type="EMBL" id="KAI5611818.1"/>
    </source>
</evidence>
<protein>
    <submittedName>
        <fullName evidence="1">Flap endonuclease 1-like</fullName>
    </submittedName>
</protein>
<dbReference type="Proteomes" id="UP001205998">
    <property type="component" value="Unassembled WGS sequence"/>
</dbReference>
<dbReference type="SUPFAM" id="SSF47807">
    <property type="entry name" value="5' to 3' exonuclease, C-terminal subdomain"/>
    <property type="match status" value="1"/>
</dbReference>
<organism evidence="1 2">
    <name type="scientific">Silurus asotus</name>
    <name type="common">Amur catfish</name>
    <name type="synonym">Parasilurus asotus</name>
    <dbReference type="NCBI Taxonomy" id="30991"/>
    <lineage>
        <taxon>Eukaryota</taxon>
        <taxon>Metazoa</taxon>
        <taxon>Chordata</taxon>
        <taxon>Craniata</taxon>
        <taxon>Vertebrata</taxon>
        <taxon>Euteleostomi</taxon>
        <taxon>Actinopterygii</taxon>
        <taxon>Neopterygii</taxon>
        <taxon>Teleostei</taxon>
        <taxon>Ostariophysi</taxon>
        <taxon>Siluriformes</taxon>
        <taxon>Siluridae</taxon>
        <taxon>Silurus</taxon>
    </lineage>
</organism>
<gene>
    <name evidence="1" type="ORF">C0J50_11795</name>
</gene>
<dbReference type="GO" id="GO:0004519">
    <property type="term" value="F:endonuclease activity"/>
    <property type="evidence" value="ECO:0007669"/>
    <property type="project" value="UniProtKB-KW"/>
</dbReference>
<evidence type="ECO:0000313" key="2">
    <source>
        <dbReference type="Proteomes" id="UP001205998"/>
    </source>
</evidence>
<feature type="non-terminal residue" evidence="1">
    <location>
        <position position="94"/>
    </location>
</feature>
<comment type="caution">
    <text evidence="1">The sequence shown here is derived from an EMBL/GenBank/DDBJ whole genome shotgun (WGS) entry which is preliminary data.</text>
</comment>
<name>A0AAD5FDC7_SILAS</name>
<dbReference type="InterPro" id="IPR036279">
    <property type="entry name" value="5-3_exonuclease_C_sf"/>
</dbReference>
<dbReference type="EMBL" id="MU564795">
    <property type="protein sequence ID" value="KAI5611818.1"/>
    <property type="molecule type" value="Genomic_DNA"/>
</dbReference>
<keyword evidence="1" id="KW-0540">Nuclease</keyword>
<dbReference type="AlphaFoldDB" id="A0AAD5FDC7"/>
<proteinExistence type="predicted"/>
<keyword evidence="1" id="KW-0255">Endonuclease</keyword>